<accession>A0A6M3JD12</accession>
<sequence length="52" mass="6185">MEDKKKNKSKCVLLRYQRITGYFQATNAWNPGKVSELKDRKYYDLTKEKVNG</sequence>
<protein>
    <submittedName>
        <fullName evidence="1">Putative anaerobic ribonucleoside-triphosphate reductase</fullName>
    </submittedName>
</protein>
<dbReference type="GO" id="GO:0008998">
    <property type="term" value="F:ribonucleoside-triphosphate reductase (thioredoxin) activity"/>
    <property type="evidence" value="ECO:0007669"/>
    <property type="project" value="InterPro"/>
</dbReference>
<dbReference type="EMBL" id="MT141567">
    <property type="protein sequence ID" value="QJA67228.1"/>
    <property type="molecule type" value="Genomic_DNA"/>
</dbReference>
<evidence type="ECO:0000313" key="1">
    <source>
        <dbReference type="EMBL" id="QJA67228.1"/>
    </source>
</evidence>
<organism evidence="1">
    <name type="scientific">viral metagenome</name>
    <dbReference type="NCBI Taxonomy" id="1070528"/>
    <lineage>
        <taxon>unclassified sequences</taxon>
        <taxon>metagenomes</taxon>
        <taxon>organismal metagenomes</taxon>
    </lineage>
</organism>
<proteinExistence type="predicted"/>
<name>A0A6M3JD12_9ZZZZ</name>
<dbReference type="InterPro" id="IPR012833">
    <property type="entry name" value="NrdD"/>
</dbReference>
<gene>
    <name evidence="2" type="ORF">MM415A00691_0022</name>
    <name evidence="1" type="ORF">MM415B00267_0054</name>
</gene>
<dbReference type="GO" id="GO:0006260">
    <property type="term" value="P:DNA replication"/>
    <property type="evidence" value="ECO:0007669"/>
    <property type="project" value="InterPro"/>
</dbReference>
<reference evidence="1" key="1">
    <citation type="submission" date="2020-03" db="EMBL/GenBank/DDBJ databases">
        <title>The deep terrestrial virosphere.</title>
        <authorList>
            <person name="Holmfeldt K."/>
            <person name="Nilsson E."/>
            <person name="Simone D."/>
            <person name="Lopez-Fernandez M."/>
            <person name="Wu X."/>
            <person name="de Brujin I."/>
            <person name="Lundin D."/>
            <person name="Andersson A."/>
            <person name="Bertilsson S."/>
            <person name="Dopson M."/>
        </authorList>
    </citation>
    <scope>NUCLEOTIDE SEQUENCE</scope>
    <source>
        <strain evidence="2">MM415A00691</strain>
        <strain evidence="1">MM415B00267</strain>
    </source>
</reference>
<dbReference type="Pfam" id="PF13597">
    <property type="entry name" value="NRDD"/>
    <property type="match status" value="1"/>
</dbReference>
<dbReference type="EMBL" id="MT142429">
    <property type="protein sequence ID" value="QJA80628.1"/>
    <property type="molecule type" value="Genomic_DNA"/>
</dbReference>
<dbReference type="AlphaFoldDB" id="A0A6M3JD12"/>
<evidence type="ECO:0000313" key="2">
    <source>
        <dbReference type="EMBL" id="QJA80628.1"/>
    </source>
</evidence>